<dbReference type="AlphaFoldDB" id="A0AAW0DGL2"/>
<dbReference type="Gene3D" id="3.80.10.10">
    <property type="entry name" value="Ribonuclease Inhibitor"/>
    <property type="match status" value="1"/>
</dbReference>
<dbReference type="InterPro" id="IPR032675">
    <property type="entry name" value="LRR_dom_sf"/>
</dbReference>
<organism evidence="1 2">
    <name type="scientific">Favolaschia claudopus</name>
    <dbReference type="NCBI Taxonomy" id="2862362"/>
    <lineage>
        <taxon>Eukaryota</taxon>
        <taxon>Fungi</taxon>
        <taxon>Dikarya</taxon>
        <taxon>Basidiomycota</taxon>
        <taxon>Agaricomycotina</taxon>
        <taxon>Agaricomycetes</taxon>
        <taxon>Agaricomycetidae</taxon>
        <taxon>Agaricales</taxon>
        <taxon>Marasmiineae</taxon>
        <taxon>Mycenaceae</taxon>
        <taxon>Favolaschia</taxon>
    </lineage>
</organism>
<accession>A0AAW0DGL2</accession>
<dbReference type="EMBL" id="JAWWNJ010000008">
    <property type="protein sequence ID" value="KAK7050087.1"/>
    <property type="molecule type" value="Genomic_DNA"/>
</dbReference>
<name>A0AAW0DGL2_9AGAR</name>
<sequence>MHRCWKVAELTQMIFEELVEEPSVNPRHPDSAVAQIRVDERGGPVNAKSLLQLATTCKNFSGFAMDILWRRNNGIVKLLKCLPPSTWRICEDGYFRLVLSPADEDWNLVLNYSRRIRTFSDHEEDIFVDASVLESIIHIPCDVLLPNVRKLSCHSASALFPYIHLLLGSRLRNLTILFDGPSFRIPFIRSLQPYFPQMERAYLQCDPAQDQDYTSLVAETVSSVVTEMRALHTLCVDSLDGPACNHIASLPSLKDLTVWRLASSPSSHLLPNPMFIALRKLVLTAMELECITNFATKTVASPLRSLWIDAHQPPNAGPLLCALYSGCNPRHLTSIQVDLYGNDTVFADLNAYIIPVNFLQPLLVYSNLRRVRLMCTLGVILDDKFLDAMARAWPQIEELWLQAFFCYRYSPDSYPTVNSLHSLAQHCLSLRELRLAVDITTLKVPEITHRTLEFWHPLDSPIHSPRRAADLLTSCFPSVSIVPSTLPTFQPKSDEMIKRTRLWEKTRKLMSKSET</sequence>
<evidence type="ECO:0000313" key="2">
    <source>
        <dbReference type="Proteomes" id="UP001362999"/>
    </source>
</evidence>
<dbReference type="Proteomes" id="UP001362999">
    <property type="component" value="Unassembled WGS sequence"/>
</dbReference>
<evidence type="ECO:0000313" key="1">
    <source>
        <dbReference type="EMBL" id="KAK7050087.1"/>
    </source>
</evidence>
<proteinExistence type="predicted"/>
<comment type="caution">
    <text evidence="1">The sequence shown here is derived from an EMBL/GenBank/DDBJ whole genome shotgun (WGS) entry which is preliminary data.</text>
</comment>
<evidence type="ECO:0008006" key="3">
    <source>
        <dbReference type="Google" id="ProtNLM"/>
    </source>
</evidence>
<reference evidence="1 2" key="1">
    <citation type="journal article" date="2024" name="J Genomics">
        <title>Draft genome sequencing and assembly of Favolaschia claudopus CIRM-BRFM 2984 isolated from oak limbs.</title>
        <authorList>
            <person name="Navarro D."/>
            <person name="Drula E."/>
            <person name="Chaduli D."/>
            <person name="Cazenave R."/>
            <person name="Ahrendt S."/>
            <person name="Wang J."/>
            <person name="Lipzen A."/>
            <person name="Daum C."/>
            <person name="Barry K."/>
            <person name="Grigoriev I.V."/>
            <person name="Favel A."/>
            <person name="Rosso M.N."/>
            <person name="Martin F."/>
        </authorList>
    </citation>
    <scope>NUCLEOTIDE SEQUENCE [LARGE SCALE GENOMIC DNA]</scope>
    <source>
        <strain evidence="1 2">CIRM-BRFM 2984</strain>
    </source>
</reference>
<gene>
    <name evidence="1" type="ORF">R3P38DRAFT_2861883</name>
</gene>
<protein>
    <recommendedName>
        <fullName evidence="3">F-box domain-containing protein</fullName>
    </recommendedName>
</protein>
<keyword evidence="2" id="KW-1185">Reference proteome</keyword>